<evidence type="ECO:0000313" key="4">
    <source>
        <dbReference type="Proteomes" id="UP000053611"/>
    </source>
</evidence>
<keyword evidence="2" id="KW-0472">Membrane</keyword>
<dbReference type="GeneID" id="28981246"/>
<dbReference type="STRING" id="879819.A0A0J0XXZ4"/>
<reference evidence="3 4" key="1">
    <citation type="submission" date="2015-03" db="EMBL/GenBank/DDBJ databases">
        <title>Genomics and transcriptomics of the oil-accumulating basidiomycete yeast T. oleaginosus allow insights into substrate utilization and the diverse evolutionary trajectories of mating systems in fungi.</title>
        <authorList>
            <consortium name="DOE Joint Genome Institute"/>
            <person name="Kourist R."/>
            <person name="Kracht O."/>
            <person name="Bracharz F."/>
            <person name="Lipzen A."/>
            <person name="Nolan M."/>
            <person name="Ohm R."/>
            <person name="Grigoriev I."/>
            <person name="Sun S."/>
            <person name="Heitman J."/>
            <person name="Bruck T."/>
            <person name="Nowrousian M."/>
        </authorList>
    </citation>
    <scope>NUCLEOTIDE SEQUENCE [LARGE SCALE GENOMIC DNA]</scope>
    <source>
        <strain evidence="3 4">IBC0246</strain>
    </source>
</reference>
<feature type="transmembrane region" description="Helical" evidence="2">
    <location>
        <begin position="118"/>
        <end position="142"/>
    </location>
</feature>
<dbReference type="Gene3D" id="1.20.1530.20">
    <property type="match status" value="1"/>
</dbReference>
<sequence>MDTTHSTMKPRTPLWRRILGHIAAQWNLLAMGVLIALAYVFPRVGMTGGALRAEYTVTWGGVALIFLIAGLSLSLDALKSGLPHVQAHVVCAGFTYLVAPALAFGFGTAGRDAGLDVYVMGGMVVTGGLPTTVASNVSATLAAGGSTALASIEVLLSNTLGPFIAPLLAKMFLTPQMGWDEARPGRGDLTPIYVRMAKQLSAALLGPMLVGLFIQHLFPRPVARIRTVLHLAKVAAFLTSLCVWHSFSNAFASGAFLTASHASIIYLCFMSWASYLILTALVFLVVRLPGIPGTAAARWRMSKRDSLALLFCGPAKGVAVGAPTIAILYADRKLAVQAKLSLALVIYQGEQVAMAQVVVPLLRWWARDEVAAHEAAEAERLRAREIAKTRGEQGVLEGEKGVATGTEDVERGEARHRQLSIDEQLAVQR</sequence>
<dbReference type="GO" id="GO:0005886">
    <property type="term" value="C:plasma membrane"/>
    <property type="evidence" value="ECO:0007669"/>
    <property type="project" value="TreeGrafter"/>
</dbReference>
<accession>A0A0J0XXZ4</accession>
<dbReference type="InterPro" id="IPR038770">
    <property type="entry name" value="Na+/solute_symporter_sf"/>
</dbReference>
<keyword evidence="4" id="KW-1185">Reference proteome</keyword>
<evidence type="ECO:0000256" key="2">
    <source>
        <dbReference type="SAM" id="Phobius"/>
    </source>
</evidence>
<feature type="transmembrane region" description="Helical" evidence="2">
    <location>
        <begin position="234"/>
        <end position="257"/>
    </location>
</feature>
<evidence type="ECO:0008006" key="5">
    <source>
        <dbReference type="Google" id="ProtNLM"/>
    </source>
</evidence>
<dbReference type="PANTHER" id="PTHR18640:SF5">
    <property type="entry name" value="SODIUM_BILE ACID COTRANSPORTER 7"/>
    <property type="match status" value="1"/>
</dbReference>
<gene>
    <name evidence="3" type="ORF">CC85DRAFT_254359</name>
</gene>
<protein>
    <recommendedName>
        <fullName evidence="5">Sodium bile acid symporter family protein</fullName>
    </recommendedName>
</protein>
<keyword evidence="2" id="KW-0812">Transmembrane</keyword>
<evidence type="ECO:0000256" key="1">
    <source>
        <dbReference type="SAM" id="MobiDB-lite"/>
    </source>
</evidence>
<feature type="transmembrane region" description="Helical" evidence="2">
    <location>
        <begin position="56"/>
        <end position="75"/>
    </location>
</feature>
<evidence type="ECO:0000313" key="3">
    <source>
        <dbReference type="EMBL" id="KLT45913.1"/>
    </source>
</evidence>
<feature type="region of interest" description="Disordered" evidence="1">
    <location>
        <begin position="395"/>
        <end position="416"/>
    </location>
</feature>
<dbReference type="InterPro" id="IPR016833">
    <property type="entry name" value="Put_Na-Bile_cotransptr"/>
</dbReference>
<dbReference type="PANTHER" id="PTHR18640">
    <property type="entry name" value="SOLUTE CARRIER FAMILY 10 MEMBER 7"/>
    <property type="match status" value="1"/>
</dbReference>
<organism evidence="3 4">
    <name type="scientific">Cutaneotrichosporon oleaginosum</name>
    <dbReference type="NCBI Taxonomy" id="879819"/>
    <lineage>
        <taxon>Eukaryota</taxon>
        <taxon>Fungi</taxon>
        <taxon>Dikarya</taxon>
        <taxon>Basidiomycota</taxon>
        <taxon>Agaricomycotina</taxon>
        <taxon>Tremellomycetes</taxon>
        <taxon>Trichosporonales</taxon>
        <taxon>Trichosporonaceae</taxon>
        <taxon>Cutaneotrichosporon</taxon>
    </lineage>
</organism>
<feature type="transmembrane region" description="Helical" evidence="2">
    <location>
        <begin position="154"/>
        <end position="172"/>
    </location>
</feature>
<dbReference type="EMBL" id="KQ087179">
    <property type="protein sequence ID" value="KLT45913.1"/>
    <property type="molecule type" value="Genomic_DNA"/>
</dbReference>
<dbReference type="AlphaFoldDB" id="A0A0J0XXZ4"/>
<proteinExistence type="predicted"/>
<name>A0A0J0XXZ4_9TREE</name>
<feature type="transmembrane region" description="Helical" evidence="2">
    <location>
        <begin position="307"/>
        <end position="330"/>
    </location>
</feature>
<feature type="transmembrane region" description="Helical" evidence="2">
    <location>
        <begin position="192"/>
        <end position="214"/>
    </location>
</feature>
<feature type="transmembrane region" description="Helical" evidence="2">
    <location>
        <begin position="87"/>
        <end position="106"/>
    </location>
</feature>
<dbReference type="OrthoDB" id="188035at2759"/>
<dbReference type="Proteomes" id="UP000053611">
    <property type="component" value="Unassembled WGS sequence"/>
</dbReference>
<keyword evidence="2" id="KW-1133">Transmembrane helix</keyword>
<dbReference type="Pfam" id="PF13593">
    <property type="entry name" value="SBF_like"/>
    <property type="match status" value="1"/>
</dbReference>
<feature type="transmembrane region" description="Helical" evidence="2">
    <location>
        <begin position="263"/>
        <end position="286"/>
    </location>
</feature>
<feature type="transmembrane region" description="Helical" evidence="2">
    <location>
        <begin position="18"/>
        <end position="41"/>
    </location>
</feature>
<dbReference type="RefSeq" id="XP_018282404.1">
    <property type="nucleotide sequence ID" value="XM_018420643.1"/>
</dbReference>